<keyword evidence="8" id="KW-1185">Reference proteome</keyword>
<evidence type="ECO:0000313" key="3">
    <source>
        <dbReference type="EMBL" id="MBH1932490.1"/>
    </source>
</evidence>
<dbReference type="InterPro" id="IPR027945">
    <property type="entry name" value="SseB_C"/>
</dbReference>
<evidence type="ECO:0000313" key="5">
    <source>
        <dbReference type="EMBL" id="VEI66777.1"/>
    </source>
</evidence>
<evidence type="ECO:0000313" key="6">
    <source>
        <dbReference type="Proteomes" id="UP000271603"/>
    </source>
</evidence>
<evidence type="ECO:0000313" key="7">
    <source>
        <dbReference type="Proteomes" id="UP000281904"/>
    </source>
</evidence>
<feature type="domain" description="SseB protein C-terminal" evidence="2">
    <location>
        <begin position="149"/>
        <end position="260"/>
    </location>
</feature>
<dbReference type="GeneID" id="61762301"/>
<dbReference type="EMBL" id="LR134155">
    <property type="protein sequence ID" value="VEA69535.1"/>
    <property type="molecule type" value="Genomic_DNA"/>
</dbReference>
<dbReference type="Proteomes" id="UP000281904">
    <property type="component" value="Chromosome"/>
</dbReference>
<name>A0A126VHV8_SERRU</name>
<dbReference type="Proteomes" id="UP000271603">
    <property type="component" value="Chromosome"/>
</dbReference>
<protein>
    <submittedName>
        <fullName evidence="5">Enhanced serine sensitivity protein SseB</fullName>
    </submittedName>
</protein>
<gene>
    <name evidence="3" type="primary">sseB</name>
    <name evidence="3" type="ORF">I5U13_22800</name>
    <name evidence="5" type="ORF">NCTC10036_02774</name>
    <name evidence="4" type="ORF">NCTC9419_01003</name>
</gene>
<dbReference type="EMBL" id="LR134493">
    <property type="protein sequence ID" value="VEI66777.1"/>
    <property type="molecule type" value="Genomic_DNA"/>
</dbReference>
<dbReference type="Pfam" id="PF07179">
    <property type="entry name" value="SseB"/>
    <property type="match status" value="1"/>
</dbReference>
<feature type="domain" description="SseB protein N-terminal" evidence="1">
    <location>
        <begin position="16"/>
        <end position="134"/>
    </location>
</feature>
<sequence>MSSHHHDTVAADDNELERLLKLAVSEAAHRPAFFRELLESTVYILGDGEQVQQEGNITLDADTPVNIQHWEKQDGSSVVPFFSSLRLLQQAVEDEQPFIAMPARVLFEITQGAELFLNPKAEYGKEFYPEEVAQLLANGGVSKPVEHYIDKDSQILLGQPEVYPAAMVDALTTLFSQRKPVRRAFLALMHDRALDEKPNLLVGVEVDGDAAEIDALIQEAGSVASEALADDEPVDFCLVSEKERGVSHYLIAHTQPFYQRRWGSWLRNIIPSTDTSQ</sequence>
<proteinExistence type="predicted"/>
<accession>A0A126VHV8</accession>
<evidence type="ECO:0000313" key="4">
    <source>
        <dbReference type="EMBL" id="VEA69535.1"/>
    </source>
</evidence>
<reference evidence="3 8" key="2">
    <citation type="submission" date="2020-11" db="EMBL/GenBank/DDBJ databases">
        <title>Enhanced detection system for hospital associated transmission using whole genome sequencing surveillance.</title>
        <authorList>
            <person name="Harrison L.H."/>
            <person name="Van Tyne D."/>
            <person name="Marsh J.W."/>
            <person name="Griffith M.P."/>
            <person name="Snyder D.J."/>
            <person name="Cooper V.S."/>
            <person name="Mustapha M."/>
        </authorList>
    </citation>
    <scope>NUCLEOTIDE SEQUENCE [LARGE SCALE GENOMIC DNA]</scope>
    <source>
        <strain evidence="3 8">SER00230</strain>
    </source>
</reference>
<dbReference type="NCBIfam" id="NF008624">
    <property type="entry name" value="PRK11611.1"/>
    <property type="match status" value="1"/>
</dbReference>
<dbReference type="Pfam" id="PF14581">
    <property type="entry name" value="SseB_C"/>
    <property type="match status" value="1"/>
</dbReference>
<reference evidence="6 7" key="1">
    <citation type="submission" date="2018-12" db="EMBL/GenBank/DDBJ databases">
        <authorList>
            <consortium name="Pathogen Informatics"/>
        </authorList>
    </citation>
    <scope>NUCLEOTIDE SEQUENCE [LARGE SCALE GENOMIC DNA]</scope>
    <source>
        <strain evidence="5 7">NCTC10036</strain>
        <strain evidence="4 6">NCTC9419</strain>
    </source>
</reference>
<dbReference type="STRING" id="61652.AXX16_1693"/>
<dbReference type="Proteomes" id="UP000624159">
    <property type="component" value="Unassembled WGS sequence"/>
</dbReference>
<dbReference type="KEGG" id="srz:AXX16_1693"/>
<dbReference type="AlphaFoldDB" id="A0A126VHV8"/>
<evidence type="ECO:0000259" key="2">
    <source>
        <dbReference type="Pfam" id="PF14581"/>
    </source>
</evidence>
<organism evidence="5 7">
    <name type="scientific">Serratia rubidaea</name>
    <name type="common">Serratia marinorubra</name>
    <dbReference type="NCBI Taxonomy" id="61652"/>
    <lineage>
        <taxon>Bacteria</taxon>
        <taxon>Pseudomonadati</taxon>
        <taxon>Pseudomonadota</taxon>
        <taxon>Gammaproteobacteria</taxon>
        <taxon>Enterobacterales</taxon>
        <taxon>Yersiniaceae</taxon>
        <taxon>Serratia</taxon>
    </lineage>
</organism>
<evidence type="ECO:0000259" key="1">
    <source>
        <dbReference type="Pfam" id="PF07179"/>
    </source>
</evidence>
<evidence type="ECO:0000313" key="8">
    <source>
        <dbReference type="Proteomes" id="UP000624159"/>
    </source>
</evidence>
<dbReference type="EMBL" id="JADULK010000018">
    <property type="protein sequence ID" value="MBH1932490.1"/>
    <property type="molecule type" value="Genomic_DNA"/>
</dbReference>
<dbReference type="InterPro" id="IPR009839">
    <property type="entry name" value="SseB_N"/>
</dbReference>
<dbReference type="RefSeq" id="WP_054306787.1">
    <property type="nucleotide sequence ID" value="NZ_CAMIPJ010000007.1"/>
</dbReference>